<organism evidence="10 11">
    <name type="scientific">Splendidivirga corallicola</name>
    <dbReference type="NCBI Taxonomy" id="3051826"/>
    <lineage>
        <taxon>Bacteria</taxon>
        <taxon>Pseudomonadati</taxon>
        <taxon>Bacteroidota</taxon>
        <taxon>Cytophagia</taxon>
        <taxon>Cytophagales</taxon>
        <taxon>Splendidivirgaceae</taxon>
        <taxon>Splendidivirga</taxon>
    </lineage>
</organism>
<dbReference type="InterPro" id="IPR027417">
    <property type="entry name" value="P-loop_NTPase"/>
</dbReference>
<dbReference type="InterPro" id="IPR015853">
    <property type="entry name" value="ABC_transpr_FbpC"/>
</dbReference>
<name>A0ABT8KSW7_9BACT</name>
<dbReference type="Pfam" id="PF08402">
    <property type="entry name" value="TOBE_2"/>
    <property type="match status" value="1"/>
</dbReference>
<evidence type="ECO:0000256" key="1">
    <source>
        <dbReference type="ARBA" id="ARBA00022448"/>
    </source>
</evidence>
<gene>
    <name evidence="10" type="ORF">QQ008_14400</name>
</gene>
<dbReference type="InterPro" id="IPR013611">
    <property type="entry name" value="Transp-assoc_OB_typ2"/>
</dbReference>
<keyword evidence="5 10" id="KW-0067">ATP-binding</keyword>
<evidence type="ECO:0000256" key="3">
    <source>
        <dbReference type="ARBA" id="ARBA00022496"/>
    </source>
</evidence>
<keyword evidence="7" id="KW-0406">Ion transport</keyword>
<feature type="domain" description="ABC transporter" evidence="9">
    <location>
        <begin position="4"/>
        <end position="238"/>
    </location>
</feature>
<keyword evidence="2" id="KW-1003">Cell membrane</keyword>
<protein>
    <submittedName>
        <fullName evidence="10">ABC transporter ATP-binding protein</fullName>
    </submittedName>
</protein>
<dbReference type="InterPro" id="IPR008995">
    <property type="entry name" value="Mo/tungstate-bd_C_term_dom"/>
</dbReference>
<dbReference type="InterPro" id="IPR003593">
    <property type="entry name" value="AAA+_ATPase"/>
</dbReference>
<sequence>MNKLVLSAITKTYNNAKESAIEDVSFSIKKGEILALIGESGCGKTTLLRIIAGLELPEQGEILLDNQTILSERISFAPEKRNIGLVFQDYALFPHLTVLENIQYGIHKLRKADSKKRSDEVIRITGLEGMEKKFPYQLSGGQQQRVALARSLAPKPQILLLDEPFSNLDESLKDRVRIELRDIIKSSNTTALFVTHDTKDALSTADRIAILRNGRLQQVGDPSDLYHRPVNSYVANFFGKANIIKGNQVKDGCQTSIGKLPLKMEELDGNHIELCIRPEDIHLANGDSYQIEGVVREIVFQGENQLVNITIDEEQLFVKLDKKIKVKDGDLLRLNVDCEHVHVLGTS</sequence>
<comment type="caution">
    <text evidence="10">The sequence shown here is derived from an EMBL/GenBank/DDBJ whole genome shotgun (WGS) entry which is preliminary data.</text>
</comment>
<dbReference type="InterPro" id="IPR050093">
    <property type="entry name" value="ABC_SmlMolc_Importer"/>
</dbReference>
<dbReference type="PROSITE" id="PS00211">
    <property type="entry name" value="ABC_TRANSPORTER_1"/>
    <property type="match status" value="1"/>
</dbReference>
<dbReference type="PROSITE" id="PS50893">
    <property type="entry name" value="ABC_TRANSPORTER_2"/>
    <property type="match status" value="1"/>
</dbReference>
<dbReference type="SMART" id="SM00382">
    <property type="entry name" value="AAA"/>
    <property type="match status" value="1"/>
</dbReference>
<dbReference type="PANTHER" id="PTHR42781:SF4">
    <property type="entry name" value="SPERMIDINE_PUTRESCINE IMPORT ATP-BINDING PROTEIN POTA"/>
    <property type="match status" value="1"/>
</dbReference>
<keyword evidence="11" id="KW-1185">Reference proteome</keyword>
<evidence type="ECO:0000313" key="11">
    <source>
        <dbReference type="Proteomes" id="UP001172082"/>
    </source>
</evidence>
<evidence type="ECO:0000256" key="2">
    <source>
        <dbReference type="ARBA" id="ARBA00022475"/>
    </source>
</evidence>
<keyword evidence="3" id="KW-0410">Iron transport</keyword>
<evidence type="ECO:0000256" key="8">
    <source>
        <dbReference type="ARBA" id="ARBA00023136"/>
    </source>
</evidence>
<evidence type="ECO:0000256" key="4">
    <source>
        <dbReference type="ARBA" id="ARBA00022741"/>
    </source>
</evidence>
<keyword evidence="6" id="KW-0408">Iron</keyword>
<evidence type="ECO:0000313" key="10">
    <source>
        <dbReference type="EMBL" id="MDN5202575.1"/>
    </source>
</evidence>
<evidence type="ECO:0000256" key="7">
    <source>
        <dbReference type="ARBA" id="ARBA00023065"/>
    </source>
</evidence>
<dbReference type="InterPro" id="IPR003439">
    <property type="entry name" value="ABC_transporter-like_ATP-bd"/>
</dbReference>
<evidence type="ECO:0000256" key="5">
    <source>
        <dbReference type="ARBA" id="ARBA00022840"/>
    </source>
</evidence>
<dbReference type="EMBL" id="JAUJEA010000005">
    <property type="protein sequence ID" value="MDN5202575.1"/>
    <property type="molecule type" value="Genomic_DNA"/>
</dbReference>
<dbReference type="CDD" id="cd03259">
    <property type="entry name" value="ABC_Carb_Solutes_like"/>
    <property type="match status" value="1"/>
</dbReference>
<reference evidence="10" key="1">
    <citation type="submission" date="2023-06" db="EMBL/GenBank/DDBJ databases">
        <title>Genomic of Parafulvivirga corallium.</title>
        <authorList>
            <person name="Wang G."/>
        </authorList>
    </citation>
    <scope>NUCLEOTIDE SEQUENCE</scope>
    <source>
        <strain evidence="10">BMA10</strain>
    </source>
</reference>
<dbReference type="Gene3D" id="3.40.50.300">
    <property type="entry name" value="P-loop containing nucleotide triphosphate hydrolases"/>
    <property type="match status" value="1"/>
</dbReference>
<accession>A0ABT8KSW7</accession>
<proteinExistence type="predicted"/>
<dbReference type="InterPro" id="IPR017871">
    <property type="entry name" value="ABC_transporter-like_CS"/>
</dbReference>
<keyword evidence="8" id="KW-0472">Membrane</keyword>
<keyword evidence="1" id="KW-0813">Transport</keyword>
<dbReference type="GO" id="GO:0005524">
    <property type="term" value="F:ATP binding"/>
    <property type="evidence" value="ECO:0007669"/>
    <property type="project" value="UniProtKB-KW"/>
</dbReference>
<dbReference type="Gene3D" id="2.40.50.100">
    <property type="match status" value="1"/>
</dbReference>
<keyword evidence="4" id="KW-0547">Nucleotide-binding</keyword>
<dbReference type="Proteomes" id="UP001172082">
    <property type="component" value="Unassembled WGS sequence"/>
</dbReference>
<evidence type="ECO:0000259" key="9">
    <source>
        <dbReference type="PROSITE" id="PS50893"/>
    </source>
</evidence>
<dbReference type="Pfam" id="PF00005">
    <property type="entry name" value="ABC_tran"/>
    <property type="match status" value="1"/>
</dbReference>
<dbReference type="SUPFAM" id="SSF50331">
    <property type="entry name" value="MOP-like"/>
    <property type="match status" value="1"/>
</dbReference>
<dbReference type="SUPFAM" id="SSF52540">
    <property type="entry name" value="P-loop containing nucleoside triphosphate hydrolases"/>
    <property type="match status" value="1"/>
</dbReference>
<evidence type="ECO:0000256" key="6">
    <source>
        <dbReference type="ARBA" id="ARBA00023004"/>
    </source>
</evidence>
<dbReference type="RefSeq" id="WP_346752600.1">
    <property type="nucleotide sequence ID" value="NZ_JAUJEA010000005.1"/>
</dbReference>
<dbReference type="PANTHER" id="PTHR42781">
    <property type="entry name" value="SPERMIDINE/PUTRESCINE IMPORT ATP-BINDING PROTEIN POTA"/>
    <property type="match status" value="1"/>
</dbReference>